<dbReference type="InterPro" id="IPR012677">
    <property type="entry name" value="Nucleotide-bd_a/b_plait_sf"/>
</dbReference>
<dbReference type="Pfam" id="PF00076">
    <property type="entry name" value="RRM_1"/>
    <property type="match status" value="1"/>
</dbReference>
<evidence type="ECO:0000256" key="2">
    <source>
        <dbReference type="PROSITE-ProRule" id="PRU00176"/>
    </source>
</evidence>
<feature type="region of interest" description="Disordered" evidence="3">
    <location>
        <begin position="76"/>
        <end position="115"/>
    </location>
</feature>
<evidence type="ECO:0000313" key="5">
    <source>
        <dbReference type="EMBL" id="RKP33489.1"/>
    </source>
</evidence>
<feature type="compositionally biased region" description="Polar residues" evidence="3">
    <location>
        <begin position="83"/>
        <end position="107"/>
    </location>
</feature>
<dbReference type="PROSITE" id="PS50102">
    <property type="entry name" value="RRM"/>
    <property type="match status" value="1"/>
</dbReference>
<keyword evidence="6" id="KW-1185">Reference proteome</keyword>
<feature type="domain" description="RRM" evidence="4">
    <location>
        <begin position="1"/>
        <end position="79"/>
    </location>
</feature>
<proteinExistence type="predicted"/>
<dbReference type="InterPro" id="IPR035979">
    <property type="entry name" value="RBD_domain_sf"/>
</dbReference>
<protein>
    <recommendedName>
        <fullName evidence="4">RRM domain-containing protein</fullName>
    </recommendedName>
</protein>
<dbReference type="AlphaFoldDB" id="A0A4V1J3W6"/>
<dbReference type="SUPFAM" id="SSF54928">
    <property type="entry name" value="RNA-binding domain, RBD"/>
    <property type="match status" value="1"/>
</dbReference>
<dbReference type="SMART" id="SM00360">
    <property type="entry name" value="RRM"/>
    <property type="match status" value="1"/>
</dbReference>
<reference evidence="6" key="1">
    <citation type="journal article" date="2018" name="Nat. Microbiol.">
        <title>Leveraging single-cell genomics to expand the fungal tree of life.</title>
        <authorList>
            <person name="Ahrendt S.R."/>
            <person name="Quandt C.A."/>
            <person name="Ciobanu D."/>
            <person name="Clum A."/>
            <person name="Salamov A."/>
            <person name="Andreopoulos B."/>
            <person name="Cheng J.F."/>
            <person name="Woyke T."/>
            <person name="Pelin A."/>
            <person name="Henrissat B."/>
            <person name="Reynolds N.K."/>
            <person name="Benny G.L."/>
            <person name="Smith M.E."/>
            <person name="James T.Y."/>
            <person name="Grigoriev I.V."/>
        </authorList>
    </citation>
    <scope>NUCLEOTIDE SEQUENCE [LARGE SCALE GENOMIC DNA]</scope>
    <source>
        <strain evidence="6">RSA 468</strain>
    </source>
</reference>
<dbReference type="InterPro" id="IPR052462">
    <property type="entry name" value="SLIRP/GR-RBP-like"/>
</dbReference>
<organism evidence="5 6">
    <name type="scientific">Dimargaris cristalligena</name>
    <dbReference type="NCBI Taxonomy" id="215637"/>
    <lineage>
        <taxon>Eukaryota</taxon>
        <taxon>Fungi</taxon>
        <taxon>Fungi incertae sedis</taxon>
        <taxon>Zoopagomycota</taxon>
        <taxon>Kickxellomycotina</taxon>
        <taxon>Dimargaritomycetes</taxon>
        <taxon>Dimargaritales</taxon>
        <taxon>Dimargaritaceae</taxon>
        <taxon>Dimargaris</taxon>
    </lineage>
</organism>
<keyword evidence="1 2" id="KW-0694">RNA-binding</keyword>
<accession>A0A4V1J3W6</accession>
<name>A0A4V1J3W6_9FUNG</name>
<evidence type="ECO:0000256" key="3">
    <source>
        <dbReference type="SAM" id="MobiDB-lite"/>
    </source>
</evidence>
<feature type="non-terminal residue" evidence="5">
    <location>
        <position position="115"/>
    </location>
</feature>
<evidence type="ECO:0000259" key="4">
    <source>
        <dbReference type="PROSITE" id="PS50102"/>
    </source>
</evidence>
<sequence length="115" mass="12473">SKLYIGNLSWNTTDDTLRQAFGEYGTVTDSKVMRDRETGRSRGFGFVTFNSSEEADGAMAALHEQELDGRRVKVNKVGERDQQSGGQHAYNNQGARGYGSYNSTNQAAGHGGYGG</sequence>
<evidence type="ECO:0000256" key="1">
    <source>
        <dbReference type="ARBA" id="ARBA00022884"/>
    </source>
</evidence>
<dbReference type="InterPro" id="IPR048289">
    <property type="entry name" value="RRM2_NsCP33-like"/>
</dbReference>
<gene>
    <name evidence="5" type="ORF">BJ085DRAFT_541</name>
</gene>
<dbReference type="GO" id="GO:0003723">
    <property type="term" value="F:RNA binding"/>
    <property type="evidence" value="ECO:0007669"/>
    <property type="project" value="UniProtKB-UniRule"/>
</dbReference>
<dbReference type="CDD" id="cd21608">
    <property type="entry name" value="RRM2_NsCP33_like"/>
    <property type="match status" value="1"/>
</dbReference>
<dbReference type="EMBL" id="ML003817">
    <property type="protein sequence ID" value="RKP33489.1"/>
    <property type="molecule type" value="Genomic_DNA"/>
</dbReference>
<dbReference type="InterPro" id="IPR000504">
    <property type="entry name" value="RRM_dom"/>
</dbReference>
<feature type="non-terminal residue" evidence="5">
    <location>
        <position position="1"/>
    </location>
</feature>
<dbReference type="PANTHER" id="PTHR48027">
    <property type="entry name" value="HETEROGENEOUS NUCLEAR RIBONUCLEOPROTEIN 87F-RELATED"/>
    <property type="match status" value="1"/>
</dbReference>
<dbReference type="STRING" id="215637.A0A4V1J3W6"/>
<dbReference type="Proteomes" id="UP000268162">
    <property type="component" value="Unassembled WGS sequence"/>
</dbReference>
<dbReference type="Gene3D" id="3.30.70.330">
    <property type="match status" value="1"/>
</dbReference>
<evidence type="ECO:0000313" key="6">
    <source>
        <dbReference type="Proteomes" id="UP000268162"/>
    </source>
</evidence>